<feature type="transmembrane region" description="Helical" evidence="1">
    <location>
        <begin position="141"/>
        <end position="161"/>
    </location>
</feature>
<dbReference type="RefSeq" id="WP_388036624.1">
    <property type="nucleotide sequence ID" value="NZ_JBHUEK010000010.1"/>
</dbReference>
<feature type="transmembrane region" description="Helical" evidence="1">
    <location>
        <begin position="46"/>
        <end position="68"/>
    </location>
</feature>
<dbReference type="EMBL" id="JBHUEK010000010">
    <property type="protein sequence ID" value="MFD1778456.1"/>
    <property type="molecule type" value="Genomic_DNA"/>
</dbReference>
<organism evidence="2 3">
    <name type="scientific">Fredinandcohnia salidurans</name>
    <dbReference type="NCBI Taxonomy" id="2595041"/>
    <lineage>
        <taxon>Bacteria</taxon>
        <taxon>Bacillati</taxon>
        <taxon>Bacillota</taxon>
        <taxon>Bacilli</taxon>
        <taxon>Bacillales</taxon>
        <taxon>Bacillaceae</taxon>
        <taxon>Fredinandcohnia</taxon>
    </lineage>
</organism>
<keyword evidence="1" id="KW-0812">Transmembrane</keyword>
<name>A0ABW4MKH6_9BACI</name>
<evidence type="ECO:0000256" key="1">
    <source>
        <dbReference type="SAM" id="Phobius"/>
    </source>
</evidence>
<evidence type="ECO:0000313" key="2">
    <source>
        <dbReference type="EMBL" id="MFD1778456.1"/>
    </source>
</evidence>
<feature type="transmembrane region" description="Helical" evidence="1">
    <location>
        <begin position="80"/>
        <end position="102"/>
    </location>
</feature>
<accession>A0ABW4MKH6</accession>
<feature type="transmembrane region" description="Helical" evidence="1">
    <location>
        <begin position="108"/>
        <end position="129"/>
    </location>
</feature>
<keyword evidence="1" id="KW-1133">Transmembrane helix</keyword>
<keyword evidence="3" id="KW-1185">Reference proteome</keyword>
<gene>
    <name evidence="2" type="ORF">ACFSFW_07230</name>
</gene>
<proteinExistence type="predicted"/>
<dbReference type="Pfam" id="PF13787">
    <property type="entry name" value="HXXEE"/>
    <property type="match status" value="1"/>
</dbReference>
<dbReference type="Proteomes" id="UP001597227">
    <property type="component" value="Unassembled WGS sequence"/>
</dbReference>
<protein>
    <submittedName>
        <fullName evidence="2">HXXEE domain-containing protein</fullName>
    </submittedName>
</protein>
<sequence length="168" mass="19293">MIKRSKIHLFLFLFPLLYLIHDIEEILTVEKFLLKHSDLFPFRITALEFAVAFSLLWILALVGCFQTYRNKRFLGMKPATYLAFLVPGIILANAIGHVLQFIYLKDYIPGLITSIIILIPYSFFTARFLIIRGEITVKKLVTYFVIGFLAQGPLALLAHIVSSTIVKW</sequence>
<reference evidence="3" key="1">
    <citation type="journal article" date="2019" name="Int. J. Syst. Evol. Microbiol.">
        <title>The Global Catalogue of Microorganisms (GCM) 10K type strain sequencing project: providing services to taxonomists for standard genome sequencing and annotation.</title>
        <authorList>
            <consortium name="The Broad Institute Genomics Platform"/>
            <consortium name="The Broad Institute Genome Sequencing Center for Infectious Disease"/>
            <person name="Wu L."/>
            <person name="Ma J."/>
        </authorList>
    </citation>
    <scope>NUCLEOTIDE SEQUENCE [LARGE SCALE GENOMIC DNA]</scope>
    <source>
        <strain evidence="3">CCUG 15531</strain>
    </source>
</reference>
<evidence type="ECO:0000313" key="3">
    <source>
        <dbReference type="Proteomes" id="UP001597227"/>
    </source>
</evidence>
<dbReference type="InterPro" id="IPR025671">
    <property type="entry name" value="HXXEE"/>
</dbReference>
<comment type="caution">
    <text evidence="2">The sequence shown here is derived from an EMBL/GenBank/DDBJ whole genome shotgun (WGS) entry which is preliminary data.</text>
</comment>
<keyword evidence="1" id="KW-0472">Membrane</keyword>